<dbReference type="GO" id="GO:0000792">
    <property type="term" value="C:heterochromatin"/>
    <property type="evidence" value="ECO:0007669"/>
    <property type="project" value="UniProtKB-ARBA"/>
</dbReference>
<dbReference type="Pfam" id="PF00385">
    <property type="entry name" value="Chromo"/>
    <property type="match status" value="1"/>
</dbReference>
<dbReference type="CDD" id="cd00024">
    <property type="entry name" value="CD_CSD"/>
    <property type="match status" value="1"/>
</dbReference>
<feature type="compositionally biased region" description="Basic and acidic residues" evidence="3">
    <location>
        <begin position="278"/>
        <end position="292"/>
    </location>
</feature>
<evidence type="ECO:0000256" key="3">
    <source>
        <dbReference type="SAM" id="MobiDB-lite"/>
    </source>
</evidence>
<feature type="region of interest" description="Disordered" evidence="3">
    <location>
        <begin position="1"/>
        <end position="72"/>
    </location>
</feature>
<feature type="compositionally biased region" description="Acidic residues" evidence="3">
    <location>
        <begin position="51"/>
        <end position="65"/>
    </location>
</feature>
<dbReference type="GO" id="GO:0005634">
    <property type="term" value="C:nucleus"/>
    <property type="evidence" value="ECO:0007669"/>
    <property type="project" value="UniProtKB-SubCell"/>
</dbReference>
<reference evidence="5" key="1">
    <citation type="journal article" date="2023" name="Plant J.">
        <title>The genome of the king protea, Protea cynaroides.</title>
        <authorList>
            <person name="Chang J."/>
            <person name="Duong T.A."/>
            <person name="Schoeman C."/>
            <person name="Ma X."/>
            <person name="Roodt D."/>
            <person name="Barker N."/>
            <person name="Li Z."/>
            <person name="Van de Peer Y."/>
            <person name="Mizrachi E."/>
        </authorList>
    </citation>
    <scope>NUCLEOTIDE SEQUENCE</scope>
    <source>
        <tissue evidence="5">Young leaves</tissue>
    </source>
</reference>
<evidence type="ECO:0000313" key="5">
    <source>
        <dbReference type="EMBL" id="KAJ4952936.1"/>
    </source>
</evidence>
<feature type="region of interest" description="Disordered" evidence="3">
    <location>
        <begin position="142"/>
        <end position="183"/>
    </location>
</feature>
<dbReference type="InterPro" id="IPR023779">
    <property type="entry name" value="Chromodomain_CS"/>
</dbReference>
<feature type="compositionally biased region" description="Polar residues" evidence="3">
    <location>
        <begin position="318"/>
        <end position="340"/>
    </location>
</feature>
<dbReference type="InterPro" id="IPR044251">
    <property type="entry name" value="LHP1-like"/>
</dbReference>
<organism evidence="5 6">
    <name type="scientific">Protea cynaroides</name>
    <dbReference type="NCBI Taxonomy" id="273540"/>
    <lineage>
        <taxon>Eukaryota</taxon>
        <taxon>Viridiplantae</taxon>
        <taxon>Streptophyta</taxon>
        <taxon>Embryophyta</taxon>
        <taxon>Tracheophyta</taxon>
        <taxon>Spermatophyta</taxon>
        <taxon>Magnoliopsida</taxon>
        <taxon>Proteales</taxon>
        <taxon>Proteaceae</taxon>
        <taxon>Protea</taxon>
    </lineage>
</organism>
<dbReference type="OrthoDB" id="1918685at2759"/>
<dbReference type="InterPro" id="IPR008251">
    <property type="entry name" value="Chromo_shadow_dom"/>
</dbReference>
<feature type="compositionally biased region" description="Low complexity" evidence="3">
    <location>
        <begin position="24"/>
        <end position="50"/>
    </location>
</feature>
<evidence type="ECO:0000313" key="6">
    <source>
        <dbReference type="Proteomes" id="UP001141806"/>
    </source>
</evidence>
<feature type="domain" description="Chromo" evidence="4">
    <location>
        <begin position="90"/>
        <end position="149"/>
    </location>
</feature>
<comment type="caution">
    <text evidence="5">The sequence shown here is derived from an EMBL/GenBank/DDBJ whole genome shotgun (WGS) entry which is preliminary data.</text>
</comment>
<dbReference type="InterPro" id="IPR016197">
    <property type="entry name" value="Chromo-like_dom_sf"/>
</dbReference>
<evidence type="ECO:0000256" key="1">
    <source>
        <dbReference type="ARBA" id="ARBA00004123"/>
    </source>
</evidence>
<proteinExistence type="predicted"/>
<dbReference type="PANTHER" id="PTHR47240">
    <property type="entry name" value="CHROMO DOMAIN-CONTAINING PROTEIN LHP1"/>
    <property type="match status" value="1"/>
</dbReference>
<keyword evidence="2" id="KW-0539">Nucleus</keyword>
<sequence>MKGGRKKSELLQARLTEKDGENSGAAGVFTVGVGAEGAVGSKEEAPPLVTEEMEEEEEEEEEEGQDVGVGGDGVEVVAEGERPKLDEGFYEIEDVRRKRVRKGQVQYLIKWRGWPETANTWEPYENLQSCYDVIEAFEESLRTGKNSSSRSSRKRKHKSGASLSSLSQPKRKQRSAPNSSGVKVKETIELLTFPTPDNPSLANRLPDRIEAGNTTEGKICGDVNNEKTTEQPIDNESVNVSLDPELNRQTNGVDPKLSELKGIASDEVNNGKFTIHIPDGRATEDGLSKAEGVEPDQSSCFTGAKRRKSGSVKRFNKDSVSSEPGRVQNSNAIRGESSSGRIEPQRMEEAGTMGDNAGEKTRMDHSTNSSCITKIIKVVSYSASISNNVQDASVKFLVMRSDGKEMVVDNKFLTVNNPLLLISYYEQLLRYSPR</sequence>
<protein>
    <recommendedName>
        <fullName evidence="4">Chromo domain-containing protein</fullName>
    </recommendedName>
</protein>
<name>A0A9Q0JV42_9MAGN</name>
<dbReference type="InterPro" id="IPR000953">
    <property type="entry name" value="Chromo/chromo_shadow_dom"/>
</dbReference>
<dbReference type="GO" id="GO:0031507">
    <property type="term" value="P:heterochromatin formation"/>
    <property type="evidence" value="ECO:0007669"/>
    <property type="project" value="InterPro"/>
</dbReference>
<dbReference type="PRINTS" id="PR00504">
    <property type="entry name" value="CHROMODOMAIN"/>
</dbReference>
<dbReference type="SUPFAM" id="SSF54160">
    <property type="entry name" value="Chromo domain-like"/>
    <property type="match status" value="1"/>
</dbReference>
<gene>
    <name evidence="5" type="ORF">NE237_029768</name>
</gene>
<dbReference type="Gene3D" id="2.40.50.40">
    <property type="match status" value="1"/>
</dbReference>
<dbReference type="PROSITE" id="PS00598">
    <property type="entry name" value="CHROMO_1"/>
    <property type="match status" value="1"/>
</dbReference>
<feature type="region of interest" description="Disordered" evidence="3">
    <location>
        <begin position="277"/>
        <end position="365"/>
    </location>
</feature>
<dbReference type="PROSITE" id="PS50013">
    <property type="entry name" value="CHROMO_2"/>
    <property type="match status" value="1"/>
</dbReference>
<dbReference type="EMBL" id="JAMYWD010000012">
    <property type="protein sequence ID" value="KAJ4952936.1"/>
    <property type="molecule type" value="Genomic_DNA"/>
</dbReference>
<dbReference type="AlphaFoldDB" id="A0A9Q0JV42"/>
<evidence type="ECO:0000256" key="2">
    <source>
        <dbReference type="ARBA" id="ARBA00023242"/>
    </source>
</evidence>
<keyword evidence="6" id="KW-1185">Reference proteome</keyword>
<dbReference type="PANTHER" id="PTHR47240:SF2">
    <property type="entry name" value="CHROMO DOMAIN-CONTAINING PROTEIN LHP1"/>
    <property type="match status" value="1"/>
</dbReference>
<dbReference type="SMART" id="SM00298">
    <property type="entry name" value="CHROMO"/>
    <property type="match status" value="1"/>
</dbReference>
<dbReference type="InterPro" id="IPR023780">
    <property type="entry name" value="Chromo_domain"/>
</dbReference>
<accession>A0A9Q0JV42</accession>
<evidence type="ECO:0000259" key="4">
    <source>
        <dbReference type="PROSITE" id="PS50013"/>
    </source>
</evidence>
<dbReference type="InterPro" id="IPR017984">
    <property type="entry name" value="Chromo_dom_subgr"/>
</dbReference>
<dbReference type="SMART" id="SM00300">
    <property type="entry name" value="ChSh"/>
    <property type="match status" value="1"/>
</dbReference>
<comment type="subcellular location">
    <subcellularLocation>
        <location evidence="1">Nucleus</location>
    </subcellularLocation>
</comment>
<dbReference type="Proteomes" id="UP001141806">
    <property type="component" value="Unassembled WGS sequence"/>
</dbReference>